<comment type="caution">
    <text evidence="5">The sequence shown here is derived from an EMBL/GenBank/DDBJ whole genome shotgun (WGS) entry which is preliminary data.</text>
</comment>
<name>A0A5C6JWL2_9ACTN</name>
<keyword evidence="1" id="KW-0732">Signal</keyword>
<gene>
    <name evidence="5" type="ORF">FRZ03_09365</name>
</gene>
<dbReference type="InterPro" id="IPR000073">
    <property type="entry name" value="AB_hydrolase_1"/>
</dbReference>
<dbReference type="Gene3D" id="3.40.50.1820">
    <property type="entry name" value="alpha/beta hydrolase"/>
    <property type="match status" value="1"/>
</dbReference>
<protein>
    <submittedName>
        <fullName evidence="5">Alpha/beta hydrolase</fullName>
    </submittedName>
</protein>
<evidence type="ECO:0000256" key="2">
    <source>
        <dbReference type="ARBA" id="ARBA00022801"/>
    </source>
</evidence>
<keyword evidence="2 5" id="KW-0378">Hydrolase</keyword>
<evidence type="ECO:0000256" key="3">
    <source>
        <dbReference type="SAM" id="MobiDB-lite"/>
    </source>
</evidence>
<sequence>MATEVVVTAGLRYGPSGKLMDVYRPVAAPGPAPVVLLWHGRGPDERDVLAPLARAAAELGVVVLVPDWRPDAPDGGRTHLRESAAFVRQRVAGLGGDPGRVALAGWSLGGKAAVGVALNPTAFGDFRPRAVVGIAGAYASAAPTTGTVPLDDLRRHGRPLPPIPVWLVHGTADPVVDVARSRELHMALGEQGRPVSLAEVPTDHAGVVMAEYVPAHDRCLPSTAAHAVAAGALTADVLARAATDGGRPGGRSWPAEPTRRENRCR</sequence>
<dbReference type="InterPro" id="IPR050955">
    <property type="entry name" value="Plant_Biomass_Hydrol_Est"/>
</dbReference>
<dbReference type="GO" id="GO:0016787">
    <property type="term" value="F:hydrolase activity"/>
    <property type="evidence" value="ECO:0007669"/>
    <property type="project" value="UniProtKB-KW"/>
</dbReference>
<evidence type="ECO:0000313" key="5">
    <source>
        <dbReference type="EMBL" id="TWV53617.1"/>
    </source>
</evidence>
<dbReference type="PANTHER" id="PTHR43037">
    <property type="entry name" value="UNNAMED PRODUCT-RELATED"/>
    <property type="match status" value="1"/>
</dbReference>
<dbReference type="PANTHER" id="PTHR43037:SF5">
    <property type="entry name" value="FERULOYL ESTERASE"/>
    <property type="match status" value="1"/>
</dbReference>
<organism evidence="5 6">
    <name type="scientific">Streptomyces misionensis</name>
    <dbReference type="NCBI Taxonomy" id="67331"/>
    <lineage>
        <taxon>Bacteria</taxon>
        <taxon>Bacillati</taxon>
        <taxon>Actinomycetota</taxon>
        <taxon>Actinomycetes</taxon>
        <taxon>Kitasatosporales</taxon>
        <taxon>Streptomycetaceae</taxon>
        <taxon>Streptomyces</taxon>
    </lineage>
</organism>
<keyword evidence="6" id="KW-1185">Reference proteome</keyword>
<feature type="region of interest" description="Disordered" evidence="3">
    <location>
        <begin position="243"/>
        <end position="265"/>
    </location>
</feature>
<proteinExistence type="predicted"/>
<dbReference type="Pfam" id="PF12697">
    <property type="entry name" value="Abhydrolase_6"/>
    <property type="match status" value="1"/>
</dbReference>
<evidence type="ECO:0000256" key="1">
    <source>
        <dbReference type="ARBA" id="ARBA00022729"/>
    </source>
</evidence>
<dbReference type="Proteomes" id="UP000320481">
    <property type="component" value="Unassembled WGS sequence"/>
</dbReference>
<dbReference type="RefSeq" id="WP_146464709.1">
    <property type="nucleotide sequence ID" value="NZ_VOGW01000052.1"/>
</dbReference>
<feature type="domain" description="AB hydrolase-1" evidence="4">
    <location>
        <begin position="35"/>
        <end position="235"/>
    </location>
</feature>
<accession>A0A5C6JWL2</accession>
<dbReference type="EMBL" id="VOGW01000052">
    <property type="protein sequence ID" value="TWV53617.1"/>
    <property type="molecule type" value="Genomic_DNA"/>
</dbReference>
<evidence type="ECO:0000313" key="6">
    <source>
        <dbReference type="Proteomes" id="UP000320481"/>
    </source>
</evidence>
<reference evidence="5" key="1">
    <citation type="journal article" date="2019" name="Microbiol. Resour. Announc.">
        <title>Draft Genomic Sequences of Streptomyces misionensis and Streptomyces albidoflavus, bacteria applied for phytopathogen biocontrol.</title>
        <authorList>
            <person name="Pylro V."/>
            <person name="Dias A."/>
            <person name="Andreote F."/>
            <person name="Varani A."/>
            <person name="Andreote C."/>
            <person name="Bernardo E."/>
            <person name="Martins T."/>
        </authorList>
    </citation>
    <scope>NUCLEOTIDE SEQUENCE [LARGE SCALE GENOMIC DNA]</scope>
    <source>
        <strain evidence="5">66</strain>
    </source>
</reference>
<dbReference type="InterPro" id="IPR029058">
    <property type="entry name" value="AB_hydrolase_fold"/>
</dbReference>
<evidence type="ECO:0000259" key="4">
    <source>
        <dbReference type="Pfam" id="PF12697"/>
    </source>
</evidence>
<dbReference type="SUPFAM" id="SSF53474">
    <property type="entry name" value="alpha/beta-Hydrolases"/>
    <property type="match status" value="1"/>
</dbReference>
<dbReference type="AlphaFoldDB" id="A0A5C6JWL2"/>